<feature type="region of interest" description="Disordered" evidence="1">
    <location>
        <begin position="1"/>
        <end position="53"/>
    </location>
</feature>
<dbReference type="GO" id="GO:0016301">
    <property type="term" value="F:kinase activity"/>
    <property type="evidence" value="ECO:0007669"/>
    <property type="project" value="UniProtKB-KW"/>
</dbReference>
<dbReference type="AlphaFoldDB" id="A0AA38P182"/>
<evidence type="ECO:0000256" key="1">
    <source>
        <dbReference type="SAM" id="MobiDB-lite"/>
    </source>
</evidence>
<evidence type="ECO:0000259" key="2">
    <source>
        <dbReference type="Pfam" id="PF10469"/>
    </source>
</evidence>
<sequence>MSTTANSIARAGGSNSNQLGRQAAQQFSKSKASGMKRNSKGGARPRDARPTHFLCLPIGHHPALQEKMSKFNSSLLQGSVEGLDPSILIKPRKLHFTLGVMSLSPSDQIRRTFETQSESKPDTFSSSNPKTVESALGLLRSLQPQLIALCETGKRGRLEVSLERAGAFETREGARVMWVSPRQDEGWLESEEELEERLKLGRVAEMVHQAFRDAGYITETRPLKLHCTLINTSHRKPFSRNSRLFSFTDVLASKALMDLRPLSDKGDVAAADESLLSNRMVRVSLGTYEIPEIQLCAMGSSGPEGEYVSLGSVKFSAAKSDYA</sequence>
<keyword evidence="3" id="KW-0418">Kinase</keyword>
<comment type="caution">
    <text evidence="3">The sequence shown here is derived from an EMBL/GenBank/DDBJ whole genome shotgun (WGS) entry which is preliminary data.</text>
</comment>
<name>A0AA38P182_9AGAR</name>
<dbReference type="PANTHER" id="PTHR13360:SF1">
    <property type="entry name" value="ACTIVATING SIGNAL COINTEGRATOR 1 COMPLEX SUBUNIT 1"/>
    <property type="match status" value="1"/>
</dbReference>
<accession>A0AA38P182</accession>
<gene>
    <name evidence="3" type="ORF">F5878DRAFT_630746</name>
</gene>
<proteinExistence type="predicted"/>
<dbReference type="InterPro" id="IPR019510">
    <property type="entry name" value="AKAP7-like_phosphoesterase"/>
</dbReference>
<dbReference type="Gene3D" id="3.90.1140.10">
    <property type="entry name" value="Cyclic phosphodiesterase"/>
    <property type="match status" value="1"/>
</dbReference>
<dbReference type="InterPro" id="IPR009210">
    <property type="entry name" value="ASCC1"/>
</dbReference>
<evidence type="ECO:0000313" key="4">
    <source>
        <dbReference type="Proteomes" id="UP001163846"/>
    </source>
</evidence>
<organism evidence="3 4">
    <name type="scientific">Lentinula raphanica</name>
    <dbReference type="NCBI Taxonomy" id="153919"/>
    <lineage>
        <taxon>Eukaryota</taxon>
        <taxon>Fungi</taxon>
        <taxon>Dikarya</taxon>
        <taxon>Basidiomycota</taxon>
        <taxon>Agaricomycotina</taxon>
        <taxon>Agaricomycetes</taxon>
        <taxon>Agaricomycetidae</taxon>
        <taxon>Agaricales</taxon>
        <taxon>Marasmiineae</taxon>
        <taxon>Omphalotaceae</taxon>
        <taxon>Lentinula</taxon>
    </lineage>
</organism>
<evidence type="ECO:0000313" key="3">
    <source>
        <dbReference type="EMBL" id="KAJ3834356.1"/>
    </source>
</evidence>
<keyword evidence="3" id="KW-0808">Transferase</keyword>
<feature type="domain" description="A-kinase anchor protein 7-like phosphoesterase" evidence="2">
    <location>
        <begin position="50"/>
        <end position="315"/>
    </location>
</feature>
<keyword evidence="4" id="KW-1185">Reference proteome</keyword>
<reference evidence="3" key="1">
    <citation type="submission" date="2022-08" db="EMBL/GenBank/DDBJ databases">
        <authorList>
            <consortium name="DOE Joint Genome Institute"/>
            <person name="Min B."/>
            <person name="Riley R."/>
            <person name="Sierra-Patev S."/>
            <person name="Naranjo-Ortiz M."/>
            <person name="Looney B."/>
            <person name="Konkel Z."/>
            <person name="Slot J.C."/>
            <person name="Sakamoto Y."/>
            <person name="Steenwyk J.L."/>
            <person name="Rokas A."/>
            <person name="Carro J."/>
            <person name="Camarero S."/>
            <person name="Ferreira P."/>
            <person name="Molpeceres G."/>
            <person name="Ruiz-Duenas F.J."/>
            <person name="Serrano A."/>
            <person name="Henrissat B."/>
            <person name="Drula E."/>
            <person name="Hughes K.W."/>
            <person name="Mata J.L."/>
            <person name="Ishikawa N.K."/>
            <person name="Vargas-Isla R."/>
            <person name="Ushijima S."/>
            <person name="Smith C.A."/>
            <person name="Ahrendt S."/>
            <person name="Andreopoulos W."/>
            <person name="He G."/>
            <person name="Labutti K."/>
            <person name="Lipzen A."/>
            <person name="Ng V."/>
            <person name="Sandor L."/>
            <person name="Barry K."/>
            <person name="Martinez A.T."/>
            <person name="Xiao Y."/>
            <person name="Gibbons J.G."/>
            <person name="Terashima K."/>
            <person name="Hibbett D.S."/>
            <person name="Grigoriev I.V."/>
        </authorList>
    </citation>
    <scope>NUCLEOTIDE SEQUENCE</scope>
    <source>
        <strain evidence="3">TFB9207</strain>
    </source>
</reference>
<dbReference type="GO" id="GO:0006307">
    <property type="term" value="P:DNA alkylation repair"/>
    <property type="evidence" value="ECO:0007669"/>
    <property type="project" value="InterPro"/>
</dbReference>
<protein>
    <submittedName>
        <fullName evidence="3">Kinase A anchor protein</fullName>
    </submittedName>
</protein>
<dbReference type="Pfam" id="PF10469">
    <property type="entry name" value="AKAP7_NLS"/>
    <property type="match status" value="1"/>
</dbReference>
<dbReference type="EMBL" id="MU806544">
    <property type="protein sequence ID" value="KAJ3834356.1"/>
    <property type="molecule type" value="Genomic_DNA"/>
</dbReference>
<dbReference type="PANTHER" id="PTHR13360">
    <property type="entry name" value="ACTIVATING SIGNAL COINTEGRATOR 1 COMPLEX SUBUNIT 1"/>
    <property type="match status" value="1"/>
</dbReference>
<feature type="compositionally biased region" description="Polar residues" evidence="1">
    <location>
        <begin position="1"/>
        <end position="31"/>
    </location>
</feature>
<dbReference type="GO" id="GO:0006355">
    <property type="term" value="P:regulation of DNA-templated transcription"/>
    <property type="evidence" value="ECO:0007669"/>
    <property type="project" value="TreeGrafter"/>
</dbReference>
<dbReference type="Proteomes" id="UP001163846">
    <property type="component" value="Unassembled WGS sequence"/>
</dbReference>
<dbReference type="GO" id="GO:0005634">
    <property type="term" value="C:nucleus"/>
    <property type="evidence" value="ECO:0007669"/>
    <property type="project" value="TreeGrafter"/>
</dbReference>